<dbReference type="GO" id="GO:0051082">
    <property type="term" value="F:unfolded protein binding"/>
    <property type="evidence" value="ECO:0007669"/>
    <property type="project" value="InterPro"/>
</dbReference>
<evidence type="ECO:0000313" key="4">
    <source>
        <dbReference type="EMBL" id="CAD8543405.1"/>
    </source>
</evidence>
<sequence length="132" mass="14897">MAMVQLELDDKDKESFQEMQQSVGQAQQELQMVSSKLRTREQEGKLAALTLSELQSMDDSTTAYQQVGKMFLQKPMAELKQQLSDKVDGCRKELSALTEKKAHVEEALKKVNDDFQEFIKTHLVQQATAGSS</sequence>
<dbReference type="Pfam" id="PF01920">
    <property type="entry name" value="Prefoldin_2"/>
    <property type="match status" value="1"/>
</dbReference>
<dbReference type="GO" id="GO:0016272">
    <property type="term" value="C:prefoldin complex"/>
    <property type="evidence" value="ECO:0007669"/>
    <property type="project" value="InterPro"/>
</dbReference>
<keyword evidence="3" id="KW-0175">Coiled coil</keyword>
<evidence type="ECO:0000256" key="3">
    <source>
        <dbReference type="SAM" id="Coils"/>
    </source>
</evidence>
<keyword evidence="2" id="KW-0143">Chaperone</keyword>
<evidence type="ECO:0008006" key="5">
    <source>
        <dbReference type="Google" id="ProtNLM"/>
    </source>
</evidence>
<organism evidence="4">
    <name type="scientific">Calcidiscus leptoporus</name>
    <dbReference type="NCBI Taxonomy" id="127549"/>
    <lineage>
        <taxon>Eukaryota</taxon>
        <taxon>Haptista</taxon>
        <taxon>Haptophyta</taxon>
        <taxon>Prymnesiophyceae</taxon>
        <taxon>Coccolithales</taxon>
        <taxon>Calcidiscaceae</taxon>
        <taxon>Calcidiscus</taxon>
    </lineage>
</organism>
<dbReference type="InterPro" id="IPR009053">
    <property type="entry name" value="Prefoldin"/>
</dbReference>
<dbReference type="GO" id="GO:0044183">
    <property type="term" value="F:protein folding chaperone"/>
    <property type="evidence" value="ECO:0007669"/>
    <property type="project" value="TreeGrafter"/>
</dbReference>
<dbReference type="PANTHER" id="PTHR20903:SF0">
    <property type="entry name" value="PREFOLDIN SUBUNIT 1"/>
    <property type="match status" value="1"/>
</dbReference>
<gene>
    <name evidence="4" type="ORF">CLEP1334_LOCUS18692</name>
</gene>
<proteinExistence type="inferred from homology"/>
<dbReference type="PANTHER" id="PTHR20903">
    <property type="entry name" value="PREFOLDIN SUBUNIT 1-RELATED"/>
    <property type="match status" value="1"/>
</dbReference>
<dbReference type="EMBL" id="HBER01036839">
    <property type="protein sequence ID" value="CAD8543405.1"/>
    <property type="molecule type" value="Transcribed_RNA"/>
</dbReference>
<dbReference type="Gene3D" id="1.10.287.370">
    <property type="match status" value="1"/>
</dbReference>
<name>A0A7S0NZI9_9EUKA</name>
<dbReference type="SUPFAM" id="SSF46579">
    <property type="entry name" value="Prefoldin"/>
    <property type="match status" value="1"/>
</dbReference>
<accession>A0A7S0NZI9</accession>
<evidence type="ECO:0000256" key="2">
    <source>
        <dbReference type="ARBA" id="ARBA00023186"/>
    </source>
</evidence>
<dbReference type="InterPro" id="IPR002777">
    <property type="entry name" value="PFD_beta-like"/>
</dbReference>
<feature type="coiled-coil region" evidence="3">
    <location>
        <begin position="80"/>
        <end position="114"/>
    </location>
</feature>
<dbReference type="AlphaFoldDB" id="A0A7S0NZI9"/>
<evidence type="ECO:0000256" key="1">
    <source>
        <dbReference type="ARBA" id="ARBA00008045"/>
    </source>
</evidence>
<comment type="similarity">
    <text evidence="1">Belongs to the prefoldin subunit beta family.</text>
</comment>
<dbReference type="GO" id="GO:0005737">
    <property type="term" value="C:cytoplasm"/>
    <property type="evidence" value="ECO:0007669"/>
    <property type="project" value="TreeGrafter"/>
</dbReference>
<protein>
    <recommendedName>
        <fullName evidence="5">Prefoldin subunit 1</fullName>
    </recommendedName>
</protein>
<reference evidence="4" key="1">
    <citation type="submission" date="2021-01" db="EMBL/GenBank/DDBJ databases">
        <authorList>
            <person name="Corre E."/>
            <person name="Pelletier E."/>
            <person name="Niang G."/>
            <person name="Scheremetjew M."/>
            <person name="Finn R."/>
            <person name="Kale V."/>
            <person name="Holt S."/>
            <person name="Cochrane G."/>
            <person name="Meng A."/>
            <person name="Brown T."/>
            <person name="Cohen L."/>
        </authorList>
    </citation>
    <scope>NUCLEOTIDE SEQUENCE</scope>
    <source>
        <strain evidence="4">RCC1130</strain>
    </source>
</reference>